<evidence type="ECO:0000256" key="7">
    <source>
        <dbReference type="ARBA" id="ARBA00023004"/>
    </source>
</evidence>
<dbReference type="InterPro" id="IPR050364">
    <property type="entry name" value="Cytochrome_P450_fung"/>
</dbReference>
<comment type="cofactor">
    <cofactor evidence="1 9">
        <name>heme</name>
        <dbReference type="ChEBI" id="CHEBI:30413"/>
    </cofactor>
</comment>
<dbReference type="STRING" id="97359.A0A550CUL1"/>
<dbReference type="GO" id="GO:0020037">
    <property type="term" value="F:heme binding"/>
    <property type="evidence" value="ECO:0007669"/>
    <property type="project" value="InterPro"/>
</dbReference>
<dbReference type="SUPFAM" id="SSF48264">
    <property type="entry name" value="Cytochrome P450"/>
    <property type="match status" value="1"/>
</dbReference>
<feature type="binding site" description="axial binding residue" evidence="9">
    <location>
        <position position="439"/>
    </location>
    <ligand>
        <name>heme</name>
        <dbReference type="ChEBI" id="CHEBI:30413"/>
    </ligand>
    <ligandPart>
        <name>Fe</name>
        <dbReference type="ChEBI" id="CHEBI:18248"/>
    </ligandPart>
</feature>
<proteinExistence type="inferred from homology"/>
<dbReference type="OrthoDB" id="2789670at2759"/>
<keyword evidence="13" id="KW-1185">Reference proteome</keyword>
<evidence type="ECO:0000256" key="10">
    <source>
        <dbReference type="RuleBase" id="RU000461"/>
    </source>
</evidence>
<evidence type="ECO:0000313" key="13">
    <source>
        <dbReference type="Proteomes" id="UP000320762"/>
    </source>
</evidence>
<protein>
    <submittedName>
        <fullName evidence="12">Cytochrome P450</fullName>
    </submittedName>
</protein>
<name>A0A550CUL1_9AGAR</name>
<comment type="similarity">
    <text evidence="3 10">Belongs to the cytochrome P450 family.</text>
</comment>
<dbReference type="InterPro" id="IPR001128">
    <property type="entry name" value="Cyt_P450"/>
</dbReference>
<evidence type="ECO:0000256" key="5">
    <source>
        <dbReference type="ARBA" id="ARBA00022723"/>
    </source>
</evidence>
<dbReference type="Pfam" id="PF00067">
    <property type="entry name" value="p450"/>
    <property type="match status" value="1"/>
</dbReference>
<evidence type="ECO:0000256" key="6">
    <source>
        <dbReference type="ARBA" id="ARBA00023002"/>
    </source>
</evidence>
<dbReference type="CDD" id="cd11065">
    <property type="entry name" value="CYP64-like"/>
    <property type="match status" value="1"/>
</dbReference>
<keyword evidence="8 10" id="KW-0503">Monooxygenase</keyword>
<dbReference type="PROSITE" id="PS00086">
    <property type="entry name" value="CYTOCHROME_P450"/>
    <property type="match status" value="1"/>
</dbReference>
<dbReference type="GO" id="GO:0005506">
    <property type="term" value="F:iron ion binding"/>
    <property type="evidence" value="ECO:0007669"/>
    <property type="project" value="InterPro"/>
</dbReference>
<keyword evidence="11" id="KW-0472">Membrane</keyword>
<evidence type="ECO:0000256" key="9">
    <source>
        <dbReference type="PIRSR" id="PIRSR602401-1"/>
    </source>
</evidence>
<dbReference type="GO" id="GO:0016705">
    <property type="term" value="F:oxidoreductase activity, acting on paired donors, with incorporation or reduction of molecular oxygen"/>
    <property type="evidence" value="ECO:0007669"/>
    <property type="project" value="InterPro"/>
</dbReference>
<reference evidence="12 13" key="1">
    <citation type="journal article" date="2019" name="New Phytol.">
        <title>Comparative genomics reveals unique wood-decay strategies and fruiting body development in the Schizophyllaceae.</title>
        <authorList>
            <person name="Almasi E."/>
            <person name="Sahu N."/>
            <person name="Krizsan K."/>
            <person name="Balint B."/>
            <person name="Kovacs G.M."/>
            <person name="Kiss B."/>
            <person name="Cseklye J."/>
            <person name="Drula E."/>
            <person name="Henrissat B."/>
            <person name="Nagy I."/>
            <person name="Chovatia M."/>
            <person name="Adam C."/>
            <person name="LaButti K."/>
            <person name="Lipzen A."/>
            <person name="Riley R."/>
            <person name="Grigoriev I.V."/>
            <person name="Nagy L.G."/>
        </authorList>
    </citation>
    <scope>NUCLEOTIDE SEQUENCE [LARGE SCALE GENOMIC DNA]</scope>
    <source>
        <strain evidence="12 13">NL-1724</strain>
    </source>
</reference>
<accession>A0A550CUL1</accession>
<evidence type="ECO:0000256" key="8">
    <source>
        <dbReference type="ARBA" id="ARBA00023033"/>
    </source>
</evidence>
<keyword evidence="11" id="KW-1133">Transmembrane helix</keyword>
<sequence>MATLFFWLDAFLAGVALCLLRIVLRRWRVARGRPSLPPGPKGLPLIGNLLDMPSEQEWKTFARWGDEYGGLSSVTILGQTLVIVNDPNIAVDLLDKRSSTFSDRPVLQMGGELIGWRNTLVLLPYGDRFRRFRRLFHQSIGTRASIKQFHPAEEVETRRFLRRVLAQPDALAAHIRKTAGAIILRISHGYEVREHNDPLVALADDATEQFSLATSPGGFLVNTIPALRHLPGWLPGAGFQSTAREWATTLAQMVERPHAFVKQQMAKGVAPVSFTSKLLQEKQVTPEDEFDIKWAAASLYSGGADTTVSANYALFLALATNPAAARKAQAEIDNLTGGTRLPTFADRAELPYVDALVAEVFRWHTVVPLAVAHRAMEDEVYGGYMIPKGALVMPNIWKFTHDARTYANPHTFNPDRYFGPQAEPDPRGTVCFGFGRRVCPGSHLADASVFIAAAMALAVFDVTPAGDDVPVLEGTTGTISHPKPFRCTIRPRSEQAVALIQGDGPL</sequence>
<dbReference type="GO" id="GO:0004497">
    <property type="term" value="F:monooxygenase activity"/>
    <property type="evidence" value="ECO:0007669"/>
    <property type="project" value="UniProtKB-KW"/>
</dbReference>
<keyword evidence="6 10" id="KW-0560">Oxidoreductase</keyword>
<evidence type="ECO:0000256" key="2">
    <source>
        <dbReference type="ARBA" id="ARBA00005179"/>
    </source>
</evidence>
<evidence type="ECO:0000256" key="1">
    <source>
        <dbReference type="ARBA" id="ARBA00001971"/>
    </source>
</evidence>
<dbReference type="InterPro" id="IPR036396">
    <property type="entry name" value="Cyt_P450_sf"/>
</dbReference>
<gene>
    <name evidence="12" type="ORF">BD626DRAFT_565305</name>
</gene>
<dbReference type="Gene3D" id="1.10.630.10">
    <property type="entry name" value="Cytochrome P450"/>
    <property type="match status" value="1"/>
</dbReference>
<keyword evidence="7 9" id="KW-0408">Iron</keyword>
<comment type="caution">
    <text evidence="12">The sequence shown here is derived from an EMBL/GenBank/DDBJ whole genome shotgun (WGS) entry which is preliminary data.</text>
</comment>
<dbReference type="AlphaFoldDB" id="A0A550CUL1"/>
<dbReference type="InterPro" id="IPR002401">
    <property type="entry name" value="Cyt_P450_E_grp-I"/>
</dbReference>
<dbReference type="EMBL" id="VDMD01000002">
    <property type="protein sequence ID" value="TRM68469.1"/>
    <property type="molecule type" value="Genomic_DNA"/>
</dbReference>
<dbReference type="PRINTS" id="PR00463">
    <property type="entry name" value="EP450I"/>
</dbReference>
<dbReference type="PANTHER" id="PTHR46300:SF12">
    <property type="entry name" value="P450, PUTATIVE (EUROFUNG)-RELATED"/>
    <property type="match status" value="1"/>
</dbReference>
<evidence type="ECO:0000256" key="4">
    <source>
        <dbReference type="ARBA" id="ARBA00022617"/>
    </source>
</evidence>
<keyword evidence="4 9" id="KW-0349">Heme</keyword>
<dbReference type="PANTHER" id="PTHR46300">
    <property type="entry name" value="P450, PUTATIVE (EUROFUNG)-RELATED-RELATED"/>
    <property type="match status" value="1"/>
</dbReference>
<feature type="transmembrane region" description="Helical" evidence="11">
    <location>
        <begin position="6"/>
        <end position="24"/>
    </location>
</feature>
<organism evidence="12 13">
    <name type="scientific">Schizophyllum amplum</name>
    <dbReference type="NCBI Taxonomy" id="97359"/>
    <lineage>
        <taxon>Eukaryota</taxon>
        <taxon>Fungi</taxon>
        <taxon>Dikarya</taxon>
        <taxon>Basidiomycota</taxon>
        <taxon>Agaricomycotina</taxon>
        <taxon>Agaricomycetes</taxon>
        <taxon>Agaricomycetidae</taxon>
        <taxon>Agaricales</taxon>
        <taxon>Schizophyllaceae</taxon>
        <taxon>Schizophyllum</taxon>
    </lineage>
</organism>
<evidence type="ECO:0000256" key="11">
    <source>
        <dbReference type="SAM" id="Phobius"/>
    </source>
</evidence>
<evidence type="ECO:0000313" key="12">
    <source>
        <dbReference type="EMBL" id="TRM68469.1"/>
    </source>
</evidence>
<comment type="pathway">
    <text evidence="2">Secondary metabolite biosynthesis.</text>
</comment>
<keyword evidence="5 9" id="KW-0479">Metal-binding</keyword>
<keyword evidence="11" id="KW-0812">Transmembrane</keyword>
<dbReference type="Proteomes" id="UP000320762">
    <property type="component" value="Unassembled WGS sequence"/>
</dbReference>
<evidence type="ECO:0000256" key="3">
    <source>
        <dbReference type="ARBA" id="ARBA00010617"/>
    </source>
</evidence>
<dbReference type="InterPro" id="IPR017972">
    <property type="entry name" value="Cyt_P450_CS"/>
</dbReference>